<evidence type="ECO:0000313" key="2">
    <source>
        <dbReference type="EMBL" id="CAD9215063.1"/>
    </source>
</evidence>
<dbReference type="Gene3D" id="1.20.140.30">
    <property type="entry name" value="MOB kinase activator"/>
    <property type="match status" value="1"/>
</dbReference>
<protein>
    <submittedName>
        <fullName evidence="2">Uncharacterized protein</fullName>
    </submittedName>
</protein>
<dbReference type="AlphaFoldDB" id="A0A7S1T1B8"/>
<feature type="region of interest" description="Disordered" evidence="1">
    <location>
        <begin position="1"/>
        <end position="26"/>
    </location>
</feature>
<dbReference type="InterPro" id="IPR005301">
    <property type="entry name" value="MOB_kinase_act_fam"/>
</dbReference>
<accession>A0A7S1T1B8</accession>
<gene>
    <name evidence="2" type="ORF">TCHU04912_LOCUS17303</name>
</gene>
<evidence type="ECO:0000256" key="1">
    <source>
        <dbReference type="SAM" id="MobiDB-lite"/>
    </source>
</evidence>
<sequence length="217" mass="25030">MSMFGLGSRTPKTFRPKKNPPVGSKGAALKRHIDATLGSGNLQEAVRLPLGEDINEWLAVNTVDFFNAINVLYGTLEEYCTPESCPTMSAGTKYEYLWADGVKVKRPIRVCAHDYVGRLFEWVEDQLDNQAVFPQEFSAQFPPNFVDVVRTIFKRLFRVYAHIYHSHFKHVVHLKEEAHLNTCFKHFIYFVYHFNLIDPKEQAPLEELIDKIMGRAH</sequence>
<dbReference type="Pfam" id="PF03637">
    <property type="entry name" value="Mob1_phocein"/>
    <property type="match status" value="1"/>
</dbReference>
<dbReference type="FunFam" id="1.20.140.30:FF:000001">
    <property type="entry name" value="MOB kinase activator 1A"/>
    <property type="match status" value="1"/>
</dbReference>
<dbReference type="InterPro" id="IPR036703">
    <property type="entry name" value="MOB_kinase_act_sf"/>
</dbReference>
<dbReference type="SUPFAM" id="SSF101152">
    <property type="entry name" value="Mob1/phocein"/>
    <property type="match status" value="1"/>
</dbReference>
<name>A0A7S1T1B8_9CHLO</name>
<dbReference type="SMART" id="SM01388">
    <property type="entry name" value="Mob1_phocein"/>
    <property type="match status" value="1"/>
</dbReference>
<proteinExistence type="predicted"/>
<dbReference type="EMBL" id="HBGG01033065">
    <property type="protein sequence ID" value="CAD9215063.1"/>
    <property type="molecule type" value="Transcribed_RNA"/>
</dbReference>
<organism evidence="2">
    <name type="scientific">Tetraselmis chuii</name>
    <dbReference type="NCBI Taxonomy" id="63592"/>
    <lineage>
        <taxon>Eukaryota</taxon>
        <taxon>Viridiplantae</taxon>
        <taxon>Chlorophyta</taxon>
        <taxon>core chlorophytes</taxon>
        <taxon>Chlorodendrophyceae</taxon>
        <taxon>Chlorodendrales</taxon>
        <taxon>Chlorodendraceae</taxon>
        <taxon>Tetraselmis</taxon>
    </lineage>
</organism>
<dbReference type="PANTHER" id="PTHR22599">
    <property type="entry name" value="MPS ONE BINDER KINASE ACTIVATOR-LIKE MOB"/>
    <property type="match status" value="1"/>
</dbReference>
<reference evidence="2" key="1">
    <citation type="submission" date="2021-01" db="EMBL/GenBank/DDBJ databases">
        <authorList>
            <person name="Corre E."/>
            <person name="Pelletier E."/>
            <person name="Niang G."/>
            <person name="Scheremetjew M."/>
            <person name="Finn R."/>
            <person name="Kale V."/>
            <person name="Holt S."/>
            <person name="Cochrane G."/>
            <person name="Meng A."/>
            <person name="Brown T."/>
            <person name="Cohen L."/>
        </authorList>
    </citation>
    <scope>NUCLEOTIDE SEQUENCE</scope>
    <source>
        <strain evidence="2">PLY429</strain>
    </source>
</reference>